<accession>T0JPH1</accession>
<dbReference type="OrthoDB" id="4848131at2759"/>
<evidence type="ECO:0008006" key="4">
    <source>
        <dbReference type="Google" id="ProtNLM"/>
    </source>
</evidence>
<reference evidence="3" key="1">
    <citation type="journal article" date="2013" name="Mol. Plant Microbe Interact.">
        <title>Global aspects of pacC regulation of pathogenicity genes in Colletotrichum gloeosporioides as revealed by transcriptome analysis.</title>
        <authorList>
            <person name="Alkan N."/>
            <person name="Meng X."/>
            <person name="Friedlander G."/>
            <person name="Reuveni E."/>
            <person name="Sukno S."/>
            <person name="Sherman A."/>
            <person name="Thon M."/>
            <person name="Fluhr R."/>
            <person name="Prusky D."/>
        </authorList>
    </citation>
    <scope>NUCLEOTIDE SEQUENCE [LARGE SCALE GENOMIC DNA]</scope>
    <source>
        <strain evidence="3">Cg-14</strain>
    </source>
</reference>
<evidence type="ECO:0000256" key="1">
    <source>
        <dbReference type="SAM" id="MobiDB-lite"/>
    </source>
</evidence>
<gene>
    <name evidence="2" type="ORF">CGLO_16062</name>
</gene>
<protein>
    <recommendedName>
        <fullName evidence="4">MYND-type zinc finger protein samB</fullName>
    </recommendedName>
</protein>
<dbReference type="HOGENOM" id="CLU_1219619_0_0_1"/>
<dbReference type="Proteomes" id="UP000015530">
    <property type="component" value="Unassembled WGS sequence"/>
</dbReference>
<evidence type="ECO:0000313" key="2">
    <source>
        <dbReference type="EMBL" id="EQB45107.1"/>
    </source>
</evidence>
<evidence type="ECO:0000313" key="3">
    <source>
        <dbReference type="Proteomes" id="UP000015530"/>
    </source>
</evidence>
<dbReference type="EMBL" id="AMYD01003815">
    <property type="protein sequence ID" value="EQB45107.1"/>
    <property type="molecule type" value="Genomic_DNA"/>
</dbReference>
<sequence length="227" mass="25862">MSDMSKDDMNIEEQPSFLGRIPSPTNCPRISSPTPSTSTDSTDSADSQYDEVCCACIICRRKFTVRKCALCNDALICSMNCQEVAVQDDIHSRHFAICVSKTDASMVFRTAKTLYKSVLGNKIPSDAATFNDYQFFWLSSLADQRKLLKIYATIISMKDVTPREWDIWVKENTLFERISMLFHCFPELISLEDLVWLKASNLWTEGLGKTARIICEDVIARKQERLL</sequence>
<name>T0JPH1_COLGC</name>
<organism evidence="2 3">
    <name type="scientific">Colletotrichum gloeosporioides (strain Cg-14)</name>
    <name type="common">Anthracnose fungus</name>
    <name type="synonym">Glomerella cingulata</name>
    <dbReference type="NCBI Taxonomy" id="1237896"/>
    <lineage>
        <taxon>Eukaryota</taxon>
        <taxon>Fungi</taxon>
        <taxon>Dikarya</taxon>
        <taxon>Ascomycota</taxon>
        <taxon>Pezizomycotina</taxon>
        <taxon>Sordariomycetes</taxon>
        <taxon>Hypocreomycetidae</taxon>
        <taxon>Glomerellales</taxon>
        <taxon>Glomerellaceae</taxon>
        <taxon>Colletotrichum</taxon>
        <taxon>Colletotrichum gloeosporioides species complex</taxon>
    </lineage>
</organism>
<proteinExistence type="predicted"/>
<feature type="compositionally biased region" description="Low complexity" evidence="1">
    <location>
        <begin position="31"/>
        <end position="46"/>
    </location>
</feature>
<dbReference type="AlphaFoldDB" id="T0JPH1"/>
<feature type="region of interest" description="Disordered" evidence="1">
    <location>
        <begin position="1"/>
        <end position="46"/>
    </location>
</feature>
<comment type="caution">
    <text evidence="2">The sequence shown here is derived from an EMBL/GenBank/DDBJ whole genome shotgun (WGS) entry which is preliminary data.</text>
</comment>